<dbReference type="RefSeq" id="WP_167205544.1">
    <property type="nucleotide sequence ID" value="NZ_CP050063.1"/>
</dbReference>
<dbReference type="AlphaFoldDB" id="A0A6G9AI01"/>
<evidence type="ECO:0000313" key="1">
    <source>
        <dbReference type="EMBL" id="QIP11905.1"/>
    </source>
</evidence>
<keyword evidence="2" id="KW-1185">Reference proteome</keyword>
<organism evidence="1 2">
    <name type="scientific">Spirosoma aureum</name>
    <dbReference type="NCBI Taxonomy" id="2692134"/>
    <lineage>
        <taxon>Bacteria</taxon>
        <taxon>Pseudomonadati</taxon>
        <taxon>Bacteroidota</taxon>
        <taxon>Cytophagia</taxon>
        <taxon>Cytophagales</taxon>
        <taxon>Cytophagaceae</taxon>
        <taxon>Spirosoma</taxon>
    </lineage>
</organism>
<dbReference type="Proteomes" id="UP000501802">
    <property type="component" value="Chromosome"/>
</dbReference>
<name>A0A6G9AI01_9BACT</name>
<dbReference type="KEGG" id="spib:G8759_04290"/>
<dbReference type="EMBL" id="CP050063">
    <property type="protein sequence ID" value="QIP11905.1"/>
    <property type="molecule type" value="Genomic_DNA"/>
</dbReference>
<reference evidence="1 2" key="1">
    <citation type="submission" date="2020-03" db="EMBL/GenBank/DDBJ databases">
        <authorList>
            <person name="Kim M.K."/>
        </authorList>
    </citation>
    <scope>NUCLEOTIDE SEQUENCE [LARGE SCALE GENOMIC DNA]</scope>
    <source>
        <strain evidence="1 2">BT328</strain>
    </source>
</reference>
<sequence>MPTNEPLYASCYGCVHYCPYEGQFRLYFGEIQCALETEMLRQFDRKIARLAAGIEHSQTSSPAVSIWLCPPGMDGQAFQFYPDEVLDLADLLSGSLTLIELNEFLAENGFTQAS</sequence>
<gene>
    <name evidence="1" type="ORF">G8759_04290</name>
</gene>
<protein>
    <submittedName>
        <fullName evidence="1">Uncharacterized protein</fullName>
    </submittedName>
</protein>
<accession>A0A6G9AI01</accession>
<evidence type="ECO:0000313" key="2">
    <source>
        <dbReference type="Proteomes" id="UP000501802"/>
    </source>
</evidence>
<proteinExistence type="predicted"/>